<reference evidence="2" key="2">
    <citation type="submission" date="2017-02" db="EMBL/GenBank/DDBJ databases">
        <title>Sunflower complete genome.</title>
        <authorList>
            <person name="Langlade N."/>
            <person name="Munos S."/>
        </authorList>
    </citation>
    <scope>NUCLEOTIDE SEQUENCE [LARGE SCALE GENOMIC DNA]</scope>
    <source>
        <tissue evidence="2">Leaves</tissue>
    </source>
</reference>
<dbReference type="STRING" id="4232.A0A251V2F2"/>
<dbReference type="AlphaFoldDB" id="A0A251V2F2"/>
<dbReference type="Gramene" id="mRNA:HanXRQr2_Chr04g0159381">
    <property type="protein sequence ID" value="CDS:HanXRQr2_Chr04g0159381.1"/>
    <property type="gene ID" value="HanXRQr2_Chr04g0159381"/>
</dbReference>
<dbReference type="GO" id="GO:0004386">
    <property type="term" value="F:helicase activity"/>
    <property type="evidence" value="ECO:0007669"/>
    <property type="project" value="UniProtKB-KW"/>
</dbReference>
<evidence type="ECO:0000313" key="2">
    <source>
        <dbReference type="EMBL" id="OTG28791.1"/>
    </source>
</evidence>
<dbReference type="Proteomes" id="UP000215914">
    <property type="component" value="Chromosome 4"/>
</dbReference>
<keyword evidence="2" id="KW-0547">Nucleotide-binding</keyword>
<reference evidence="1" key="3">
    <citation type="submission" date="2020-06" db="EMBL/GenBank/DDBJ databases">
        <title>Helianthus annuus Genome sequencing and assembly Release 2.</title>
        <authorList>
            <person name="Gouzy J."/>
            <person name="Langlade N."/>
            <person name="Munos S."/>
        </authorList>
    </citation>
    <scope>NUCLEOTIDE SEQUENCE</scope>
    <source>
        <tissue evidence="1">Leaves</tissue>
    </source>
</reference>
<gene>
    <name evidence="2" type="ORF">HannXRQ_Chr04g0115181</name>
    <name evidence="1" type="ORF">HanXRQr2_Chr04g0159381</name>
</gene>
<keyword evidence="2" id="KW-0067">ATP-binding</keyword>
<dbReference type="EMBL" id="CM007893">
    <property type="protein sequence ID" value="OTG28791.1"/>
    <property type="molecule type" value="Genomic_DNA"/>
</dbReference>
<dbReference type="InParanoid" id="A0A251V2F2"/>
<reference evidence="1 3" key="1">
    <citation type="journal article" date="2017" name="Nature">
        <title>The sunflower genome provides insights into oil metabolism, flowering and Asterid evolution.</title>
        <authorList>
            <person name="Badouin H."/>
            <person name="Gouzy J."/>
            <person name="Grassa C.J."/>
            <person name="Murat F."/>
            <person name="Staton S.E."/>
            <person name="Cottret L."/>
            <person name="Lelandais-Briere C."/>
            <person name="Owens G.L."/>
            <person name="Carrere S."/>
            <person name="Mayjonade B."/>
            <person name="Legrand L."/>
            <person name="Gill N."/>
            <person name="Kane N.C."/>
            <person name="Bowers J.E."/>
            <person name="Hubner S."/>
            <person name="Bellec A."/>
            <person name="Berard A."/>
            <person name="Berges H."/>
            <person name="Blanchet N."/>
            <person name="Boniface M.C."/>
            <person name="Brunel D."/>
            <person name="Catrice O."/>
            <person name="Chaidir N."/>
            <person name="Claudel C."/>
            <person name="Donnadieu C."/>
            <person name="Faraut T."/>
            <person name="Fievet G."/>
            <person name="Helmstetter N."/>
            <person name="King M."/>
            <person name="Knapp S.J."/>
            <person name="Lai Z."/>
            <person name="Le Paslier M.C."/>
            <person name="Lippi Y."/>
            <person name="Lorenzon L."/>
            <person name="Mandel J.R."/>
            <person name="Marage G."/>
            <person name="Marchand G."/>
            <person name="Marquand E."/>
            <person name="Bret-Mestries E."/>
            <person name="Morien E."/>
            <person name="Nambeesan S."/>
            <person name="Nguyen T."/>
            <person name="Pegot-Espagnet P."/>
            <person name="Pouilly N."/>
            <person name="Raftis F."/>
            <person name="Sallet E."/>
            <person name="Schiex T."/>
            <person name="Thomas J."/>
            <person name="Vandecasteele C."/>
            <person name="Vares D."/>
            <person name="Vear F."/>
            <person name="Vautrin S."/>
            <person name="Crespi M."/>
            <person name="Mangin B."/>
            <person name="Burke J.M."/>
            <person name="Salse J."/>
            <person name="Munos S."/>
            <person name="Vincourt P."/>
            <person name="Rieseberg L.H."/>
            <person name="Langlade N.B."/>
        </authorList>
    </citation>
    <scope>NUCLEOTIDE SEQUENCE [LARGE SCALE GENOMIC DNA]</scope>
    <source>
        <strain evidence="3">cv. SF193</strain>
        <tissue evidence="1">Leaves</tissue>
    </source>
</reference>
<dbReference type="EMBL" id="MNCJ02000319">
    <property type="protein sequence ID" value="KAF5809622.1"/>
    <property type="molecule type" value="Genomic_DNA"/>
</dbReference>
<protein>
    <submittedName>
        <fullName evidence="2">Putative RNA helicase SDE3</fullName>
    </submittedName>
</protein>
<evidence type="ECO:0000313" key="3">
    <source>
        <dbReference type="Proteomes" id="UP000215914"/>
    </source>
</evidence>
<organism evidence="2 3">
    <name type="scientific">Helianthus annuus</name>
    <name type="common">Common sunflower</name>
    <dbReference type="NCBI Taxonomy" id="4232"/>
    <lineage>
        <taxon>Eukaryota</taxon>
        <taxon>Viridiplantae</taxon>
        <taxon>Streptophyta</taxon>
        <taxon>Embryophyta</taxon>
        <taxon>Tracheophyta</taxon>
        <taxon>Spermatophyta</taxon>
        <taxon>Magnoliopsida</taxon>
        <taxon>eudicotyledons</taxon>
        <taxon>Gunneridae</taxon>
        <taxon>Pentapetalae</taxon>
        <taxon>asterids</taxon>
        <taxon>campanulids</taxon>
        <taxon>Asterales</taxon>
        <taxon>Asteraceae</taxon>
        <taxon>Asteroideae</taxon>
        <taxon>Heliantheae alliance</taxon>
        <taxon>Heliantheae</taxon>
        <taxon>Helianthus</taxon>
    </lineage>
</organism>
<name>A0A251V2F2_HELAN</name>
<evidence type="ECO:0000313" key="1">
    <source>
        <dbReference type="EMBL" id="KAF5809622.1"/>
    </source>
</evidence>
<keyword evidence="2" id="KW-0378">Hydrolase</keyword>
<keyword evidence="2" id="KW-0347">Helicase</keyword>
<accession>A0A251V2F2</accession>
<sequence length="167" mass="19119">MDIGNVYFRNNLVDEDLIGNVDFLNDASLFDNNQMDHGSVVISVPYTLVHGKPNNFVYVNETIFCPITIENTTRDALMLWSVMIYDSKLKNSFTLSLMKPLTPDSDADYVNSFLEGFEMEDRVLRHDNILTIWLSCKGSFKGLHTTCVEFTLNDEIIRRFGFVVAED</sequence>
<keyword evidence="3" id="KW-1185">Reference proteome</keyword>
<proteinExistence type="predicted"/>